<dbReference type="GO" id="GO:0016407">
    <property type="term" value="F:acetyltransferase activity"/>
    <property type="evidence" value="ECO:0007669"/>
    <property type="project" value="InterPro"/>
</dbReference>
<dbReference type="EMBL" id="QRHA01000007">
    <property type="protein sequence ID" value="RDV25224.1"/>
    <property type="molecule type" value="Genomic_DNA"/>
</dbReference>
<dbReference type="InterPro" id="IPR051159">
    <property type="entry name" value="Hexapeptide_acetyltransf"/>
</dbReference>
<keyword evidence="5" id="KW-1185">Reference proteome</keyword>
<dbReference type="PANTHER" id="PTHR23416">
    <property type="entry name" value="SIALIC ACID SYNTHASE-RELATED"/>
    <property type="match status" value="1"/>
</dbReference>
<gene>
    <name evidence="4" type="ORF">DXV75_11500</name>
</gene>
<dbReference type="SUPFAM" id="SSF51161">
    <property type="entry name" value="Trimeric LpxA-like enzymes"/>
    <property type="match status" value="1"/>
</dbReference>
<dbReference type="PANTHER" id="PTHR23416:SF23">
    <property type="entry name" value="ACETYLTRANSFERASE C18B11.09C-RELATED"/>
    <property type="match status" value="1"/>
</dbReference>
<keyword evidence="2 4" id="KW-0808">Transferase</keyword>
<evidence type="ECO:0000259" key="3">
    <source>
        <dbReference type="SMART" id="SM01266"/>
    </source>
</evidence>
<name>A0A3D8M6P4_9ALTE</name>
<evidence type="ECO:0000256" key="2">
    <source>
        <dbReference type="ARBA" id="ARBA00022679"/>
    </source>
</evidence>
<organism evidence="4 5">
    <name type="scientific">Alteromonas aestuariivivens</name>
    <dbReference type="NCBI Taxonomy" id="1938339"/>
    <lineage>
        <taxon>Bacteria</taxon>
        <taxon>Pseudomonadati</taxon>
        <taxon>Pseudomonadota</taxon>
        <taxon>Gammaproteobacteria</taxon>
        <taxon>Alteromonadales</taxon>
        <taxon>Alteromonadaceae</taxon>
        <taxon>Alteromonas/Salinimonas group</taxon>
        <taxon>Alteromonas</taxon>
    </lineage>
</organism>
<reference evidence="5" key="1">
    <citation type="submission" date="2018-08" db="EMBL/GenBank/DDBJ databases">
        <authorList>
            <person name="Zhang J."/>
            <person name="Du Z.-J."/>
        </authorList>
    </citation>
    <scope>NUCLEOTIDE SEQUENCE [LARGE SCALE GENOMIC DNA]</scope>
    <source>
        <strain evidence="5">KCTC 52655</strain>
    </source>
</reference>
<evidence type="ECO:0000313" key="5">
    <source>
        <dbReference type="Proteomes" id="UP000256561"/>
    </source>
</evidence>
<sequence>MARATPQHPLWQAMLSGSWYQTRAKGLAQARAYAKELCWQFNCSDLSETERDGILARLLPNARNIQLSPPFYCDYGANIHAGSNVSLAGGVTILDAGEVHIGANTRVGAGVVVCALHHPLDAKRRNLGWQRSEPIFIGSNVEIGNNVTILPGARIPDGSVITDNSVVRG</sequence>
<proteinExistence type="inferred from homology"/>
<evidence type="ECO:0000256" key="1">
    <source>
        <dbReference type="ARBA" id="ARBA00007274"/>
    </source>
</evidence>
<dbReference type="GO" id="GO:0008374">
    <property type="term" value="F:O-acyltransferase activity"/>
    <property type="evidence" value="ECO:0007669"/>
    <property type="project" value="TreeGrafter"/>
</dbReference>
<dbReference type="AlphaFoldDB" id="A0A3D8M6P4"/>
<protein>
    <submittedName>
        <fullName evidence="4">Sugar O-acetyltransferase</fullName>
    </submittedName>
</protein>
<accession>A0A3D8M6P4</accession>
<comment type="similarity">
    <text evidence="1">Belongs to the transferase hexapeptide repeat family.</text>
</comment>
<dbReference type="Gene3D" id="2.160.10.10">
    <property type="entry name" value="Hexapeptide repeat proteins"/>
    <property type="match status" value="1"/>
</dbReference>
<dbReference type="InterPro" id="IPR011004">
    <property type="entry name" value="Trimer_LpxA-like_sf"/>
</dbReference>
<dbReference type="Pfam" id="PF12464">
    <property type="entry name" value="Mac"/>
    <property type="match status" value="1"/>
</dbReference>
<dbReference type="SMART" id="SM01266">
    <property type="entry name" value="Mac"/>
    <property type="match status" value="1"/>
</dbReference>
<feature type="domain" description="Maltose/galactoside acetyltransferase" evidence="3">
    <location>
        <begin position="11"/>
        <end position="64"/>
    </location>
</feature>
<evidence type="ECO:0000313" key="4">
    <source>
        <dbReference type="EMBL" id="RDV25224.1"/>
    </source>
</evidence>
<dbReference type="InterPro" id="IPR024688">
    <property type="entry name" value="Mac_dom"/>
</dbReference>
<dbReference type="Proteomes" id="UP000256561">
    <property type="component" value="Unassembled WGS sequence"/>
</dbReference>
<comment type="caution">
    <text evidence="4">The sequence shown here is derived from an EMBL/GenBank/DDBJ whole genome shotgun (WGS) entry which is preliminary data.</text>
</comment>